<evidence type="ECO:0000313" key="8">
    <source>
        <dbReference type="Proteomes" id="UP000316096"/>
    </source>
</evidence>
<dbReference type="SMART" id="SM01043">
    <property type="entry name" value="BTAD"/>
    <property type="match status" value="1"/>
</dbReference>
<dbReference type="GO" id="GO:0000160">
    <property type="term" value="P:phosphorelay signal transduction system"/>
    <property type="evidence" value="ECO:0007669"/>
    <property type="project" value="InterPro"/>
</dbReference>
<sequence length="278" mass="30582">MNTHNAEIRASSRDLDEWQLSVGLLGPFNVAVNESPVSLTAGRLRAVLAVLALSAGQVVSVGHLATGVWADEDPPGNVRRSVQTYMARLRSALGAEAIGSTPAGYVLRTDPERVDALRFVRLVNAASAAPDTAARRARLVEALNLWRGTPFEGVPSGRLEESEAPWLLERYLTALEWRLDLDISAGRHGDLVVELCELTARYPLRESLWARLLVVLDRSGRRADALARYETMRARIATDLGVDPDPTLQRIHIDLLSRRTPNPPTISRRCQVCPCQVN</sequence>
<dbReference type="SUPFAM" id="SSF48452">
    <property type="entry name" value="TPR-like"/>
    <property type="match status" value="1"/>
</dbReference>
<dbReference type="Gene3D" id="1.25.40.10">
    <property type="entry name" value="Tetratricopeptide repeat domain"/>
    <property type="match status" value="1"/>
</dbReference>
<dbReference type="Pfam" id="PF00486">
    <property type="entry name" value="Trans_reg_C"/>
    <property type="match status" value="1"/>
</dbReference>
<proteinExistence type="inferred from homology"/>
<dbReference type="SMART" id="SM00862">
    <property type="entry name" value="Trans_reg_C"/>
    <property type="match status" value="1"/>
</dbReference>
<dbReference type="GO" id="GO:0006355">
    <property type="term" value="P:regulation of DNA-templated transcription"/>
    <property type="evidence" value="ECO:0007669"/>
    <property type="project" value="InterPro"/>
</dbReference>
<reference evidence="7 8" key="1">
    <citation type="submission" date="2019-06" db="EMBL/GenBank/DDBJ databases">
        <title>Sequencing the genomes of 1000 actinobacteria strains.</title>
        <authorList>
            <person name="Klenk H.-P."/>
        </authorList>
    </citation>
    <scope>NUCLEOTIDE SEQUENCE [LARGE SCALE GENOMIC DNA]</scope>
    <source>
        <strain evidence="7 8">DSM 102200</strain>
    </source>
</reference>
<comment type="similarity">
    <text evidence="1">Belongs to the AfsR/DnrI/RedD regulatory family.</text>
</comment>
<organism evidence="7 8">
    <name type="scientific">Actinoallomurus bryophytorum</name>
    <dbReference type="NCBI Taxonomy" id="1490222"/>
    <lineage>
        <taxon>Bacteria</taxon>
        <taxon>Bacillati</taxon>
        <taxon>Actinomycetota</taxon>
        <taxon>Actinomycetes</taxon>
        <taxon>Streptosporangiales</taxon>
        <taxon>Thermomonosporaceae</taxon>
        <taxon>Actinoallomurus</taxon>
    </lineage>
</organism>
<dbReference type="Proteomes" id="UP000316096">
    <property type="component" value="Unassembled WGS sequence"/>
</dbReference>
<keyword evidence="3 5" id="KW-0238">DNA-binding</keyword>
<dbReference type="GO" id="GO:0003677">
    <property type="term" value="F:DNA binding"/>
    <property type="evidence" value="ECO:0007669"/>
    <property type="project" value="UniProtKB-UniRule"/>
</dbReference>
<evidence type="ECO:0000256" key="1">
    <source>
        <dbReference type="ARBA" id="ARBA00005820"/>
    </source>
</evidence>
<dbReference type="EMBL" id="VFOZ01000001">
    <property type="protein sequence ID" value="TQL99371.1"/>
    <property type="molecule type" value="Genomic_DNA"/>
</dbReference>
<dbReference type="OrthoDB" id="4054020at2"/>
<evidence type="ECO:0000259" key="6">
    <source>
        <dbReference type="PROSITE" id="PS51755"/>
    </source>
</evidence>
<gene>
    <name evidence="7" type="ORF">FB559_5051</name>
</gene>
<dbReference type="InterPro" id="IPR001867">
    <property type="entry name" value="OmpR/PhoB-type_DNA-bd"/>
</dbReference>
<keyword evidence="8" id="KW-1185">Reference proteome</keyword>
<dbReference type="InterPro" id="IPR051677">
    <property type="entry name" value="AfsR-DnrI-RedD_regulator"/>
</dbReference>
<keyword evidence="4" id="KW-0804">Transcription</keyword>
<dbReference type="InterPro" id="IPR011990">
    <property type="entry name" value="TPR-like_helical_dom_sf"/>
</dbReference>
<feature type="DNA-binding region" description="OmpR/PhoB-type" evidence="5">
    <location>
        <begin position="10"/>
        <end position="109"/>
    </location>
</feature>
<dbReference type="AlphaFoldDB" id="A0A543CQJ0"/>
<comment type="caution">
    <text evidence="7">The sequence shown here is derived from an EMBL/GenBank/DDBJ whole genome shotgun (WGS) entry which is preliminary data.</text>
</comment>
<dbReference type="SUPFAM" id="SSF46894">
    <property type="entry name" value="C-terminal effector domain of the bipartite response regulators"/>
    <property type="match status" value="1"/>
</dbReference>
<dbReference type="PANTHER" id="PTHR35807:SF1">
    <property type="entry name" value="TRANSCRIPTIONAL REGULATOR REDD"/>
    <property type="match status" value="1"/>
</dbReference>
<dbReference type="PANTHER" id="PTHR35807">
    <property type="entry name" value="TRANSCRIPTIONAL REGULATOR REDD-RELATED"/>
    <property type="match status" value="1"/>
</dbReference>
<evidence type="ECO:0000256" key="5">
    <source>
        <dbReference type="PROSITE-ProRule" id="PRU01091"/>
    </source>
</evidence>
<protein>
    <submittedName>
        <fullName evidence="7">DNA-binding SARP family transcriptional activator</fullName>
    </submittedName>
</protein>
<dbReference type="InterPro" id="IPR005158">
    <property type="entry name" value="BTAD"/>
</dbReference>
<dbReference type="RefSeq" id="WP_141958129.1">
    <property type="nucleotide sequence ID" value="NZ_VFOZ01000001.1"/>
</dbReference>
<name>A0A543CQJ0_9ACTN</name>
<evidence type="ECO:0000256" key="4">
    <source>
        <dbReference type="ARBA" id="ARBA00023163"/>
    </source>
</evidence>
<dbReference type="Gene3D" id="1.10.10.10">
    <property type="entry name" value="Winged helix-like DNA-binding domain superfamily/Winged helix DNA-binding domain"/>
    <property type="match status" value="1"/>
</dbReference>
<feature type="domain" description="OmpR/PhoB-type" evidence="6">
    <location>
        <begin position="10"/>
        <end position="109"/>
    </location>
</feature>
<keyword evidence="2" id="KW-0805">Transcription regulation</keyword>
<evidence type="ECO:0000256" key="2">
    <source>
        <dbReference type="ARBA" id="ARBA00023015"/>
    </source>
</evidence>
<dbReference type="InterPro" id="IPR036388">
    <property type="entry name" value="WH-like_DNA-bd_sf"/>
</dbReference>
<dbReference type="Pfam" id="PF03704">
    <property type="entry name" value="BTAD"/>
    <property type="match status" value="1"/>
</dbReference>
<dbReference type="PROSITE" id="PS51755">
    <property type="entry name" value="OMPR_PHOB"/>
    <property type="match status" value="1"/>
</dbReference>
<dbReference type="CDD" id="cd15831">
    <property type="entry name" value="BTAD"/>
    <property type="match status" value="1"/>
</dbReference>
<dbReference type="InterPro" id="IPR016032">
    <property type="entry name" value="Sig_transdc_resp-reg_C-effctor"/>
</dbReference>
<evidence type="ECO:0000313" key="7">
    <source>
        <dbReference type="EMBL" id="TQL99371.1"/>
    </source>
</evidence>
<evidence type="ECO:0000256" key="3">
    <source>
        <dbReference type="ARBA" id="ARBA00023125"/>
    </source>
</evidence>
<accession>A0A543CQJ0</accession>